<proteinExistence type="inferred from homology"/>
<accession>A0A0C3QII7</accession>
<reference evidence="13 14" key="1">
    <citation type="submission" date="2014-04" db="EMBL/GenBank/DDBJ databases">
        <authorList>
            <consortium name="DOE Joint Genome Institute"/>
            <person name="Kuo A."/>
            <person name="Girlanda M."/>
            <person name="Perotto S."/>
            <person name="Kohler A."/>
            <person name="Nagy L.G."/>
            <person name="Floudas D."/>
            <person name="Copeland A."/>
            <person name="Barry K.W."/>
            <person name="Cichocki N."/>
            <person name="Veneault-Fourrey C."/>
            <person name="LaButti K."/>
            <person name="Lindquist E.A."/>
            <person name="Lipzen A."/>
            <person name="Lundell T."/>
            <person name="Morin E."/>
            <person name="Murat C."/>
            <person name="Sun H."/>
            <person name="Tunlid A."/>
            <person name="Henrissat B."/>
            <person name="Grigoriev I.V."/>
            <person name="Hibbett D.S."/>
            <person name="Martin F."/>
            <person name="Nordberg H.P."/>
            <person name="Cantor M.N."/>
            <person name="Hua S.X."/>
        </authorList>
    </citation>
    <scope>NUCLEOTIDE SEQUENCE [LARGE SCALE GENOMIC DNA]</scope>
    <source>
        <strain evidence="13 14">MUT 4182</strain>
    </source>
</reference>
<name>A0A0C3QII7_9AGAM</name>
<evidence type="ECO:0000313" key="14">
    <source>
        <dbReference type="Proteomes" id="UP000054248"/>
    </source>
</evidence>
<feature type="repeat" description="TPR" evidence="12">
    <location>
        <begin position="216"/>
        <end position="249"/>
    </location>
</feature>
<evidence type="ECO:0000313" key="13">
    <source>
        <dbReference type="EMBL" id="KIO31870.1"/>
    </source>
</evidence>
<evidence type="ECO:0000256" key="9">
    <source>
        <dbReference type="ARBA" id="ARBA00023136"/>
    </source>
</evidence>
<dbReference type="GO" id="GO:0006890">
    <property type="term" value="P:retrograde vesicle-mediated transport, Golgi to endoplasmic reticulum"/>
    <property type="evidence" value="ECO:0007669"/>
    <property type="project" value="UniProtKB-UniRule"/>
</dbReference>
<reference evidence="14" key="2">
    <citation type="submission" date="2015-01" db="EMBL/GenBank/DDBJ databases">
        <title>Evolutionary Origins and Diversification of the Mycorrhizal Mutualists.</title>
        <authorList>
            <consortium name="DOE Joint Genome Institute"/>
            <consortium name="Mycorrhizal Genomics Consortium"/>
            <person name="Kohler A."/>
            <person name="Kuo A."/>
            <person name="Nagy L.G."/>
            <person name="Floudas D."/>
            <person name="Copeland A."/>
            <person name="Barry K.W."/>
            <person name="Cichocki N."/>
            <person name="Veneault-Fourrey C."/>
            <person name="LaButti K."/>
            <person name="Lindquist E.A."/>
            <person name="Lipzen A."/>
            <person name="Lundell T."/>
            <person name="Morin E."/>
            <person name="Murat C."/>
            <person name="Riley R."/>
            <person name="Ohm R."/>
            <person name="Sun H."/>
            <person name="Tunlid A."/>
            <person name="Henrissat B."/>
            <person name="Grigoriev I.V."/>
            <person name="Hibbett D.S."/>
            <person name="Martin F."/>
        </authorList>
    </citation>
    <scope>NUCLEOTIDE SEQUENCE [LARGE SCALE GENOMIC DNA]</scope>
    <source>
        <strain evidence="14">MUT 4182</strain>
    </source>
</reference>
<comment type="function">
    <text evidence="11">The coatomer is a cytosolic protein complex that binds to dilysine motifs and reversibly associates with Golgi non-clathrin-coated vesicles, which further mediate biosynthetic protein transport from the ER, via the Golgi up to the trans Golgi network. The coatomer complex is required for budding from Golgi membranes, and is essential for the retrograde Golgi-to-ER transport of dilysine-tagged proteins.</text>
</comment>
<keyword evidence="7 11" id="KW-0653">Protein transport</keyword>
<dbReference type="PANTHER" id="PTHR10805:SF0">
    <property type="entry name" value="COATOMER SUBUNIT EPSILON"/>
    <property type="match status" value="1"/>
</dbReference>
<evidence type="ECO:0000256" key="2">
    <source>
        <dbReference type="ARBA" id="ARBA00004347"/>
    </source>
</evidence>
<dbReference type="GO" id="GO:0005198">
    <property type="term" value="F:structural molecule activity"/>
    <property type="evidence" value="ECO:0007669"/>
    <property type="project" value="UniProtKB-UniRule"/>
</dbReference>
<organism evidence="13 14">
    <name type="scientific">Tulasnella calospora MUT 4182</name>
    <dbReference type="NCBI Taxonomy" id="1051891"/>
    <lineage>
        <taxon>Eukaryota</taxon>
        <taxon>Fungi</taxon>
        <taxon>Dikarya</taxon>
        <taxon>Basidiomycota</taxon>
        <taxon>Agaricomycotina</taxon>
        <taxon>Agaricomycetes</taxon>
        <taxon>Cantharellales</taxon>
        <taxon>Tulasnellaceae</taxon>
        <taxon>Tulasnella</taxon>
    </lineage>
</organism>
<dbReference type="InterPro" id="IPR006822">
    <property type="entry name" value="Coatomer_esu"/>
</dbReference>
<dbReference type="GO" id="GO:0030126">
    <property type="term" value="C:COPI vesicle coat"/>
    <property type="evidence" value="ECO:0007669"/>
    <property type="project" value="TreeGrafter"/>
</dbReference>
<dbReference type="GO" id="GO:0006888">
    <property type="term" value="P:endoplasmic reticulum to Golgi vesicle-mediated transport"/>
    <property type="evidence" value="ECO:0007669"/>
    <property type="project" value="TreeGrafter"/>
</dbReference>
<keyword evidence="12" id="KW-0802">TPR repeat</keyword>
<keyword evidence="14" id="KW-1185">Reference proteome</keyword>
<dbReference type="GO" id="GO:0006891">
    <property type="term" value="P:intra-Golgi vesicle-mediated transport"/>
    <property type="evidence" value="ECO:0007669"/>
    <property type="project" value="TreeGrafter"/>
</dbReference>
<dbReference type="InterPro" id="IPR011990">
    <property type="entry name" value="TPR-like_helical_dom_sf"/>
</dbReference>
<keyword evidence="9 11" id="KW-0472">Membrane</keyword>
<evidence type="ECO:0000256" key="8">
    <source>
        <dbReference type="ARBA" id="ARBA00023034"/>
    </source>
</evidence>
<evidence type="ECO:0000256" key="7">
    <source>
        <dbReference type="ARBA" id="ARBA00022927"/>
    </source>
</evidence>
<evidence type="ECO:0000256" key="10">
    <source>
        <dbReference type="ARBA" id="ARBA00023329"/>
    </source>
</evidence>
<dbReference type="HOGENOM" id="CLU_049363_2_0_1"/>
<evidence type="ECO:0000256" key="6">
    <source>
        <dbReference type="ARBA" id="ARBA00022892"/>
    </source>
</evidence>
<dbReference type="PROSITE" id="PS50005">
    <property type="entry name" value="TPR"/>
    <property type="match status" value="1"/>
</dbReference>
<dbReference type="GO" id="GO:0000139">
    <property type="term" value="C:Golgi membrane"/>
    <property type="evidence" value="ECO:0007669"/>
    <property type="project" value="UniProtKB-SubCell"/>
</dbReference>
<dbReference type="PIRSF" id="PIRSF016478">
    <property type="entry name" value="Coatomer_esu"/>
    <property type="match status" value="1"/>
</dbReference>
<keyword evidence="6 11" id="KW-0931">ER-Golgi transport</keyword>
<dbReference type="STRING" id="1051891.A0A0C3QII7"/>
<comment type="similarity">
    <text evidence="3 11">Belongs to the COPE family.</text>
</comment>
<dbReference type="AlphaFoldDB" id="A0A0C3QII7"/>
<dbReference type="Gene3D" id="1.25.40.10">
    <property type="entry name" value="Tetratricopeptide repeat domain"/>
    <property type="match status" value="1"/>
</dbReference>
<evidence type="ECO:0000256" key="1">
    <source>
        <dbReference type="ARBA" id="ARBA00004255"/>
    </source>
</evidence>
<dbReference type="Pfam" id="PF04733">
    <property type="entry name" value="Coatomer_E"/>
    <property type="match status" value="1"/>
</dbReference>
<gene>
    <name evidence="13" type="ORF">M407DRAFT_241623</name>
</gene>
<evidence type="ECO:0000256" key="3">
    <source>
        <dbReference type="ARBA" id="ARBA00008827"/>
    </source>
</evidence>
<dbReference type="GO" id="GO:0015031">
    <property type="term" value="P:protein transport"/>
    <property type="evidence" value="ECO:0007669"/>
    <property type="project" value="UniProtKB-UniRule"/>
</dbReference>
<keyword evidence="8 11" id="KW-0333">Golgi apparatus</keyword>
<dbReference type="EMBL" id="KN822959">
    <property type="protein sequence ID" value="KIO31870.1"/>
    <property type="molecule type" value="Genomic_DNA"/>
</dbReference>
<dbReference type="PANTHER" id="PTHR10805">
    <property type="entry name" value="COATOMER SUBUNIT EPSILON"/>
    <property type="match status" value="1"/>
</dbReference>
<evidence type="ECO:0000256" key="4">
    <source>
        <dbReference type="ARBA" id="ARBA00022448"/>
    </source>
</evidence>
<keyword evidence="4 11" id="KW-0813">Transport</keyword>
<evidence type="ECO:0000256" key="12">
    <source>
        <dbReference type="PROSITE-ProRule" id="PRU00339"/>
    </source>
</evidence>
<comment type="subcellular location">
    <subcellularLocation>
        <location evidence="2">Cytoplasmic vesicle</location>
        <location evidence="2">COPI-coated vesicle membrane</location>
        <topology evidence="2">Peripheral membrane protein</topology>
        <orientation evidence="2">Cytoplasmic side</orientation>
    </subcellularLocation>
    <subcellularLocation>
        <location evidence="1">Golgi apparatus membrane</location>
        <topology evidence="1">Peripheral membrane protein</topology>
        <orientation evidence="1">Cytoplasmic side</orientation>
    </subcellularLocation>
</comment>
<dbReference type="Proteomes" id="UP000054248">
    <property type="component" value="Unassembled WGS sequence"/>
</dbReference>
<evidence type="ECO:0000256" key="5">
    <source>
        <dbReference type="ARBA" id="ARBA00022490"/>
    </source>
</evidence>
<sequence length="309" mass="33004">MDSDSLFYLQNQFYLGNYKYLCDNPLPPKSDPSYLATVCYTARSHIALKNYSAALSLLGSDTSPPSRALTSLAKYLSATGDDKDTYLEELRDLCIEVEDGFEGDSEDGAGAGVVKVVAATAFSAEGEVEEALTTLGAGCKSRDIECVALIVHIYLSIARPDLAKKEYEAAKKWADDSLLIQMVEAAIGLAVGSRTLQTAQYIYAEQVSAPGSSTNPAILTAKGISHILLGAYSDADNALNEALTIDPKYAEALAAKVTLAELKGKKGEVDEAISRLQSSHPDYILLKDLTEKESAFDAAASQFTLSSEA</sequence>
<dbReference type="OrthoDB" id="310217at2759"/>
<dbReference type="SUPFAM" id="SSF48452">
    <property type="entry name" value="TPR-like"/>
    <property type="match status" value="1"/>
</dbReference>
<keyword evidence="5 11" id="KW-0963">Cytoplasm</keyword>
<evidence type="ECO:0000256" key="11">
    <source>
        <dbReference type="PIRNR" id="PIRNR016478"/>
    </source>
</evidence>
<keyword evidence="10 11" id="KW-0968">Cytoplasmic vesicle</keyword>
<protein>
    <recommendedName>
        <fullName evidence="11">Coatomer subunit epsilon</fullName>
    </recommendedName>
</protein>
<dbReference type="InterPro" id="IPR019734">
    <property type="entry name" value="TPR_rpt"/>
</dbReference>